<sequence length="136" mass="15934">QKMMEKQDQIYECKMNQIGLLKENLLKVHKELKKENLSVENVDSTIEKILNVKTAAMQLFQKIHKELENAKQEIGNNLTVFDNILNKLKRNDDEKTLIKAISMWNSFSAVNKIPSPNECKYIHKKCKIVLKKKSYK</sequence>
<proteinExistence type="predicted"/>
<protein>
    <submittedName>
        <fullName evidence="2">Uncharacterized protein</fullName>
    </submittedName>
</protein>
<evidence type="ECO:0000313" key="1">
    <source>
        <dbReference type="Proteomes" id="UP000095281"/>
    </source>
</evidence>
<accession>A0A1I8BAS8</accession>
<organism evidence="1 2">
    <name type="scientific">Meloidogyne hapla</name>
    <name type="common">Root-knot nematode worm</name>
    <dbReference type="NCBI Taxonomy" id="6305"/>
    <lineage>
        <taxon>Eukaryota</taxon>
        <taxon>Metazoa</taxon>
        <taxon>Ecdysozoa</taxon>
        <taxon>Nematoda</taxon>
        <taxon>Chromadorea</taxon>
        <taxon>Rhabditida</taxon>
        <taxon>Tylenchina</taxon>
        <taxon>Tylenchomorpha</taxon>
        <taxon>Tylenchoidea</taxon>
        <taxon>Meloidogynidae</taxon>
        <taxon>Meloidogyninae</taxon>
        <taxon>Meloidogyne</taxon>
    </lineage>
</organism>
<name>A0A1I8BAS8_MELHA</name>
<reference evidence="2" key="1">
    <citation type="submission" date="2016-11" db="UniProtKB">
        <authorList>
            <consortium name="WormBaseParasite"/>
        </authorList>
    </citation>
    <scope>IDENTIFICATION</scope>
</reference>
<evidence type="ECO:0000313" key="2">
    <source>
        <dbReference type="WBParaSite" id="MhA1_Contig1704.frz3.gene1"/>
    </source>
</evidence>
<dbReference type="WBParaSite" id="MhA1_Contig1704.frz3.gene1">
    <property type="protein sequence ID" value="MhA1_Contig1704.frz3.gene1"/>
    <property type="gene ID" value="MhA1_Contig1704.frz3.gene1"/>
</dbReference>
<dbReference type="Proteomes" id="UP000095281">
    <property type="component" value="Unplaced"/>
</dbReference>
<keyword evidence="1" id="KW-1185">Reference proteome</keyword>
<dbReference type="AlphaFoldDB" id="A0A1I8BAS8"/>